<keyword evidence="2" id="KW-1185">Reference proteome</keyword>
<protein>
    <submittedName>
        <fullName evidence="1">Uncharacterized protein</fullName>
    </submittedName>
</protein>
<dbReference type="RefSeq" id="WP_201857356.1">
    <property type="nucleotide sequence ID" value="NZ_JAERRG010000033.1"/>
</dbReference>
<sequence>MPEPPNPSRHDVGELTRTQEMIARAGFTVDDALWLAPTDQSILVAAGCEPGGEGTCTGDCSNTGPN</sequence>
<accession>A0ABS1Q4H9</accession>
<gene>
    <name evidence="1" type="ORF">JK364_45705</name>
</gene>
<proteinExistence type="predicted"/>
<dbReference type="Proteomes" id="UP000621510">
    <property type="component" value="Unassembled WGS sequence"/>
</dbReference>
<evidence type="ECO:0000313" key="2">
    <source>
        <dbReference type="Proteomes" id="UP000621510"/>
    </source>
</evidence>
<reference evidence="1 2" key="1">
    <citation type="submission" date="2021-01" db="EMBL/GenBank/DDBJ databases">
        <title>WGS of actinomycetes isolated from Thailand.</title>
        <authorList>
            <person name="Thawai C."/>
        </authorList>
    </citation>
    <scope>NUCLEOTIDE SEQUENCE [LARGE SCALE GENOMIC DNA]</scope>
    <source>
        <strain evidence="1 2">CA3R110</strain>
    </source>
</reference>
<dbReference type="EMBL" id="JAERRG010000033">
    <property type="protein sequence ID" value="MBL1119584.1"/>
    <property type="molecule type" value="Genomic_DNA"/>
</dbReference>
<comment type="caution">
    <text evidence="1">The sequence shown here is derived from an EMBL/GenBank/DDBJ whole genome shotgun (WGS) entry which is preliminary data.</text>
</comment>
<name>A0ABS1Q4H9_9ACTN</name>
<organism evidence="1 2">
    <name type="scientific">Streptomyces endocoffeicus</name>
    <dbReference type="NCBI Taxonomy" id="2898945"/>
    <lineage>
        <taxon>Bacteria</taxon>
        <taxon>Bacillati</taxon>
        <taxon>Actinomycetota</taxon>
        <taxon>Actinomycetes</taxon>
        <taxon>Kitasatosporales</taxon>
        <taxon>Streptomycetaceae</taxon>
        <taxon>Streptomyces</taxon>
    </lineage>
</organism>
<evidence type="ECO:0000313" key="1">
    <source>
        <dbReference type="EMBL" id="MBL1119584.1"/>
    </source>
</evidence>